<dbReference type="Proteomes" id="UP001172102">
    <property type="component" value="Unassembled WGS sequence"/>
</dbReference>
<evidence type="ECO:0000313" key="3">
    <source>
        <dbReference type="Proteomes" id="UP001172102"/>
    </source>
</evidence>
<gene>
    <name evidence="2" type="ORF">B0H67DRAFT_675856</name>
</gene>
<comment type="caution">
    <text evidence="2">The sequence shown here is derived from an EMBL/GenBank/DDBJ whole genome shotgun (WGS) entry which is preliminary data.</text>
</comment>
<evidence type="ECO:0000256" key="1">
    <source>
        <dbReference type="SAM" id="MobiDB-lite"/>
    </source>
</evidence>
<proteinExistence type="predicted"/>
<feature type="region of interest" description="Disordered" evidence="1">
    <location>
        <begin position="188"/>
        <end position="241"/>
    </location>
</feature>
<organism evidence="2 3">
    <name type="scientific">Lasiosphaeris hirsuta</name>
    <dbReference type="NCBI Taxonomy" id="260670"/>
    <lineage>
        <taxon>Eukaryota</taxon>
        <taxon>Fungi</taxon>
        <taxon>Dikarya</taxon>
        <taxon>Ascomycota</taxon>
        <taxon>Pezizomycotina</taxon>
        <taxon>Sordariomycetes</taxon>
        <taxon>Sordariomycetidae</taxon>
        <taxon>Sordariales</taxon>
        <taxon>Lasiosphaeriaceae</taxon>
        <taxon>Lasiosphaeris</taxon>
    </lineage>
</organism>
<sequence>MNPAQEILDYNENCANAYSSEPAGPRRHLLFEEEIEFMEKQSNSNVSTIITACQAQLSLGLDYFYTVQQQLMSTQQAWAAVIAEKERFNAFGWQARPTDFTRALHTCLFVIAKRSNMGLLGPFQGVNRIQACIEGQVDLPLNNGIITVGYDNGNDLPDYEDSPIQCTEFEQWADLETVSYVEDDEGYCESVEDDEGDYESVEDDEGDCESEEYEQNDGSQDAEEEESIYEPTSPTLNLDSQEVFNPWAALLHENGHTISAPKRPVSDDHEDPQGEMEGRGEAKKRRIM</sequence>
<accession>A0AA40DGW7</accession>
<evidence type="ECO:0000313" key="2">
    <source>
        <dbReference type="EMBL" id="KAK0702695.1"/>
    </source>
</evidence>
<reference evidence="2" key="1">
    <citation type="submission" date="2023-06" db="EMBL/GenBank/DDBJ databases">
        <title>Genome-scale phylogeny and comparative genomics of the fungal order Sordariales.</title>
        <authorList>
            <consortium name="Lawrence Berkeley National Laboratory"/>
            <person name="Hensen N."/>
            <person name="Bonometti L."/>
            <person name="Westerberg I."/>
            <person name="Brannstrom I.O."/>
            <person name="Guillou S."/>
            <person name="Cros-Aarteil S."/>
            <person name="Calhoun S."/>
            <person name="Haridas S."/>
            <person name="Kuo A."/>
            <person name="Mondo S."/>
            <person name="Pangilinan J."/>
            <person name="Riley R."/>
            <person name="Labutti K."/>
            <person name="Andreopoulos B."/>
            <person name="Lipzen A."/>
            <person name="Chen C."/>
            <person name="Yanf M."/>
            <person name="Daum C."/>
            <person name="Ng V."/>
            <person name="Clum A."/>
            <person name="Steindorff A."/>
            <person name="Ohm R."/>
            <person name="Martin F."/>
            <person name="Silar P."/>
            <person name="Natvig D."/>
            <person name="Lalanne C."/>
            <person name="Gautier V."/>
            <person name="Ament-Velasquez S.L."/>
            <person name="Kruys A."/>
            <person name="Hutchinson M.I."/>
            <person name="Powell A.J."/>
            <person name="Barry K."/>
            <person name="Miller A.N."/>
            <person name="Grigoriev I.V."/>
            <person name="Debuchy R."/>
            <person name="Gladieux P."/>
            <person name="Thoren M.H."/>
            <person name="Johannesson H."/>
        </authorList>
    </citation>
    <scope>NUCLEOTIDE SEQUENCE</scope>
    <source>
        <strain evidence="2">SMH4607-1</strain>
    </source>
</reference>
<protein>
    <submittedName>
        <fullName evidence="2">Uncharacterized protein</fullName>
    </submittedName>
</protein>
<feature type="compositionally biased region" description="Polar residues" evidence="1">
    <location>
        <begin position="230"/>
        <end position="241"/>
    </location>
</feature>
<name>A0AA40DGW7_9PEZI</name>
<dbReference type="AlphaFoldDB" id="A0AA40DGW7"/>
<dbReference type="EMBL" id="JAUKUA010000008">
    <property type="protein sequence ID" value="KAK0702695.1"/>
    <property type="molecule type" value="Genomic_DNA"/>
</dbReference>
<keyword evidence="3" id="KW-1185">Reference proteome</keyword>
<feature type="region of interest" description="Disordered" evidence="1">
    <location>
        <begin position="255"/>
        <end position="288"/>
    </location>
</feature>
<feature type="compositionally biased region" description="Acidic residues" evidence="1">
    <location>
        <begin position="188"/>
        <end position="228"/>
    </location>
</feature>